<keyword evidence="5" id="KW-1185">Reference proteome</keyword>
<feature type="region of interest" description="Disordered" evidence="2">
    <location>
        <begin position="693"/>
        <end position="716"/>
    </location>
</feature>
<dbReference type="Proteomes" id="UP000050277">
    <property type="component" value="Unassembled WGS sequence"/>
</dbReference>
<proteinExistence type="predicted"/>
<sequence length="1350" mass="143247">MADEEELGRAIIKIGADDAELDRSISNAENKAKGFAQSLAESLSSAITTAVTGAVAAASAALAALAVTGVNAFAGFQQQMNSVFTLLPGISQQAMQEMGEQVKDFAVEFGALPEKVIPALYEALSSGVPKDNVFSFLATAQKAAIGGVTDTQTTVDGLTSVVNAYGADVLSVQAASDQMFTAVAYGKTTFAEMASTLYNVNPIAASLGVSFSDVSAAIAAMTAQGVPTAQTTTMLRQLFVELSQSGGEVSDLFQQLSGTSFKSFVASGGDVQQALQLLEQHANSSGVGINDLFSSVEAGSAALTLTGRGTEMFTGALESMQNSAGATEAAYQQMDQGLTRSMDYLKAEFKVLQTDVGNALAPTVQAFADWLHEAMPRISAVVVGAFERIGSAVQTVGPYFAQFASTASEAFGLFIDLASSAIQWGSNIATQLANGIMGGAGAVVDSLSYIGDLVTYWLEPHSPPKLLPNIDTWGRDTAQVWMDGWNDARLPTDGLLAYLESELKSIEDAQQRVKEAAQEKQLLAMINSTGGKDSDREQAKLELAALKLRQKIREEQAKAAEQEVKKPKATGGGGGGGGKSPMDDAAKKAEAAARAQWEYNFSVAGTADRLQMLKDKQAGYATTDAEYWRLQGQINQEEQKRQAELDKLAKEQREYELSLMSTEDQLARLRQEQSQYAEGSEEYNAIQKDINKAEQQRQRELDEVKRKQEEAAKAERDYQYATADTAGKLAILQGELANTNADQSEYWRIKTQISQLEAQQQKELEASAEKMKGVGGAAKGAAKGVGALIPPLGGIKDKAEEANQALNDASNGASAATDRYTDLKDRQQEFVATAAPVPSLIDRIRSAFTQAAPFIELVKGALGGIAVLFTGMQLVSLFQGLGVAVAALVSPMGLLVAGAAALGLAWQTNFGNIRTITTEVFTSIQTTVQTAWGIITGWFRENGEQVVTFLRDAWGRIEGIVSTVLGAVGTVIQTALGAIRTFLQEHGEEIKGTLSLAWETIQTVIDGALDIIDGAIVPAFQGIATFISEHKDQITGVLSGAWSIIKGIVEAAMSVIQGVIKTVSAVIKGDWSGAWTAIKDMFAGIWNGIVDVVTGALEGIWNLLVIAWDLIGTGISTAWDGISGYFSTMFGGVLDNLSGFLTKFKDMIGGAWDWVKKACDWLWENIAGGMVKSFEGILNDLKKPINAVIWAVNKLIEGANTVSSSLGMGTIPLIPTLAEGAKNWAGGLAFASEPWLGVEAMRTPSGDFALLPPGISNIPRGAEVFTAEETRGMAARMRVPQGGMVGAHGLDGAGGPTIINNYYTYTTNVDAREAMNPAAIEAAAIRGAEKAIKKYTEKATMQKKTNPFGK</sequence>
<evidence type="ECO:0000313" key="4">
    <source>
        <dbReference type="EMBL" id="KPL86174.1"/>
    </source>
</evidence>
<evidence type="ECO:0000256" key="2">
    <source>
        <dbReference type="SAM" id="MobiDB-lite"/>
    </source>
</evidence>
<dbReference type="InterPro" id="IPR010090">
    <property type="entry name" value="Phage_tape_meas"/>
</dbReference>
<dbReference type="STRING" id="70996.SE18_15070"/>
<organism evidence="4 5">
    <name type="scientific">Herpetosiphon geysericola</name>
    <dbReference type="NCBI Taxonomy" id="70996"/>
    <lineage>
        <taxon>Bacteria</taxon>
        <taxon>Bacillati</taxon>
        <taxon>Chloroflexota</taxon>
        <taxon>Chloroflexia</taxon>
        <taxon>Herpetosiphonales</taxon>
        <taxon>Herpetosiphonaceae</taxon>
        <taxon>Herpetosiphon</taxon>
    </lineage>
</organism>
<dbReference type="PANTHER" id="PTHR37813">
    <property type="entry name" value="FELS-2 PROPHAGE PROTEIN"/>
    <property type="match status" value="1"/>
</dbReference>
<evidence type="ECO:0000259" key="3">
    <source>
        <dbReference type="Pfam" id="PF10145"/>
    </source>
</evidence>
<accession>A0A0P6YS83</accession>
<evidence type="ECO:0000256" key="1">
    <source>
        <dbReference type="ARBA" id="ARBA00022612"/>
    </source>
</evidence>
<dbReference type="EMBL" id="LGKP01000022">
    <property type="protein sequence ID" value="KPL86174.1"/>
    <property type="molecule type" value="Genomic_DNA"/>
</dbReference>
<dbReference type="Pfam" id="PF10145">
    <property type="entry name" value="PhageMin_Tail"/>
    <property type="match status" value="1"/>
</dbReference>
<comment type="caution">
    <text evidence="4">The sequence shown here is derived from an EMBL/GenBank/DDBJ whole genome shotgun (WGS) entry which is preliminary data.</text>
</comment>
<dbReference type="NCBIfam" id="TIGR01760">
    <property type="entry name" value="tape_meas_TP901"/>
    <property type="match status" value="1"/>
</dbReference>
<dbReference type="CDD" id="cd22249">
    <property type="entry name" value="UDM1_RNF168_RNF169-like"/>
    <property type="match status" value="1"/>
</dbReference>
<evidence type="ECO:0000313" key="5">
    <source>
        <dbReference type="Proteomes" id="UP000050277"/>
    </source>
</evidence>
<protein>
    <recommendedName>
        <fullName evidence="3">Phage tail tape measure protein domain-containing protein</fullName>
    </recommendedName>
</protein>
<dbReference type="RefSeq" id="WP_054535281.1">
    <property type="nucleotide sequence ID" value="NZ_LGKP01000022.1"/>
</dbReference>
<reference evidence="4 5" key="1">
    <citation type="submission" date="2015-07" db="EMBL/GenBank/DDBJ databases">
        <title>Whole genome sequence of Herpetosiphon geysericola DSM 7119.</title>
        <authorList>
            <person name="Hemp J."/>
            <person name="Ward L.M."/>
            <person name="Pace L.A."/>
            <person name="Fischer W.W."/>
        </authorList>
    </citation>
    <scope>NUCLEOTIDE SEQUENCE [LARGE SCALE GENOMIC DNA]</scope>
    <source>
        <strain evidence="4 5">DSM 7119</strain>
    </source>
</reference>
<feature type="region of interest" description="Disordered" evidence="2">
    <location>
        <begin position="556"/>
        <end position="589"/>
    </location>
</feature>
<feature type="compositionally biased region" description="Basic and acidic residues" evidence="2">
    <location>
        <begin position="556"/>
        <end position="566"/>
    </location>
</feature>
<feature type="compositionally biased region" description="Gly residues" evidence="2">
    <location>
        <begin position="570"/>
        <end position="579"/>
    </location>
</feature>
<keyword evidence="1" id="KW-1188">Viral release from host cell</keyword>
<gene>
    <name evidence="4" type="ORF">SE18_15070</name>
</gene>
<dbReference type="PANTHER" id="PTHR37813:SF1">
    <property type="entry name" value="FELS-2 PROPHAGE PROTEIN"/>
    <property type="match status" value="1"/>
</dbReference>
<name>A0A0P6YS83_9CHLR</name>
<dbReference type="Gene3D" id="1.20.120.20">
    <property type="entry name" value="Apolipoprotein"/>
    <property type="match status" value="1"/>
</dbReference>
<feature type="domain" description="Phage tail tape measure protein" evidence="3">
    <location>
        <begin position="112"/>
        <end position="282"/>
    </location>
</feature>
<dbReference type="OrthoDB" id="94923at2"/>